<evidence type="ECO:0000256" key="2">
    <source>
        <dbReference type="ARBA" id="ARBA00022964"/>
    </source>
</evidence>
<dbReference type="NCBIfam" id="TIGR02423">
    <property type="entry name" value="protocat_alph"/>
    <property type="match status" value="1"/>
</dbReference>
<proteinExistence type="inferred from homology"/>
<dbReference type="Pfam" id="PF00775">
    <property type="entry name" value="Dioxygenase_C"/>
    <property type="match status" value="1"/>
</dbReference>
<dbReference type="CDD" id="cd03459">
    <property type="entry name" value="3_4-PCD"/>
    <property type="match status" value="1"/>
</dbReference>
<evidence type="ECO:0000256" key="3">
    <source>
        <dbReference type="ARBA" id="ARBA00023002"/>
    </source>
</evidence>
<dbReference type="InterPro" id="IPR039387">
    <property type="entry name" value="3_4-PCD"/>
</dbReference>
<accession>A0A8J2Z9Q1</accession>
<sequence length="210" mass="22507">MSATGSRSGAPLPPTGWQTLGPFFPQALFRDGVDNDLRRRRAGAPPTARGVPIRLRGRVLEEGGGPCVNALVEAWQADAGGRFRHPLDPDWREADPDFLGWGRALTDAAGRYEFLSVLPGGYRDAAGPRAPHVNLAVLASGVMRRLVTTAFFPGFAAANAADPVLSALPDPALRARLVAKDEGEAEGARIFRLDLVLRGDPETETPFFLD</sequence>
<comment type="similarity">
    <text evidence="1">Belongs to the intradiol ring-cleavage dioxygenase family.</text>
</comment>
<name>A0A8J2Z9Q1_9PROT</name>
<dbReference type="GO" id="GO:0008199">
    <property type="term" value="F:ferric iron binding"/>
    <property type="evidence" value="ECO:0007669"/>
    <property type="project" value="InterPro"/>
</dbReference>
<dbReference type="GO" id="GO:0018578">
    <property type="term" value="F:protocatechuate 3,4-dioxygenase activity"/>
    <property type="evidence" value="ECO:0007669"/>
    <property type="project" value="InterPro"/>
</dbReference>
<comment type="caution">
    <text evidence="5">The sequence shown here is derived from an EMBL/GenBank/DDBJ whole genome shotgun (WGS) entry which is preliminary data.</text>
</comment>
<dbReference type="InterPro" id="IPR015889">
    <property type="entry name" value="Intradiol_dOase_core"/>
</dbReference>
<dbReference type="Proteomes" id="UP000597507">
    <property type="component" value="Unassembled WGS sequence"/>
</dbReference>
<protein>
    <recommendedName>
        <fullName evidence="4">Intradiol ring-cleavage dioxygenases domain-containing protein</fullName>
    </recommendedName>
</protein>
<dbReference type="InterPro" id="IPR000627">
    <property type="entry name" value="Intradiol_dOase_C"/>
</dbReference>
<dbReference type="PANTHER" id="PTHR33711:SF9">
    <property type="entry name" value="PROTOCATECHUATE 3,4-DIOXYGENASE ALPHA CHAIN"/>
    <property type="match status" value="1"/>
</dbReference>
<dbReference type="InterPro" id="IPR050770">
    <property type="entry name" value="Intradiol_RC_Dioxygenase"/>
</dbReference>
<dbReference type="SUPFAM" id="SSF49482">
    <property type="entry name" value="Aromatic compound dioxygenase"/>
    <property type="match status" value="1"/>
</dbReference>
<dbReference type="InterPro" id="IPR012786">
    <property type="entry name" value="Protocat_dOase_a"/>
</dbReference>
<gene>
    <name evidence="5" type="ORF">GCM10010964_13050</name>
</gene>
<keyword evidence="6" id="KW-1185">Reference proteome</keyword>
<dbReference type="RefSeq" id="WP_188899201.1">
    <property type="nucleotide sequence ID" value="NZ_BMKS01000003.1"/>
</dbReference>
<dbReference type="Gene3D" id="2.60.130.10">
    <property type="entry name" value="Aromatic compound dioxygenase"/>
    <property type="match status" value="1"/>
</dbReference>
<reference evidence="5 6" key="1">
    <citation type="journal article" date="2014" name="Int. J. Syst. Evol. Microbiol.">
        <title>Complete genome sequence of Corynebacterium casei LMG S-19264T (=DSM 44701T), isolated from a smear-ripened cheese.</title>
        <authorList>
            <consortium name="US DOE Joint Genome Institute (JGI-PGF)"/>
            <person name="Walter F."/>
            <person name="Albersmeier A."/>
            <person name="Kalinowski J."/>
            <person name="Ruckert C."/>
        </authorList>
    </citation>
    <scope>NUCLEOTIDE SEQUENCE [LARGE SCALE GENOMIC DNA]</scope>
    <source>
        <strain evidence="5 6">CGMCC 1.16330</strain>
    </source>
</reference>
<dbReference type="AlphaFoldDB" id="A0A8J2Z9Q1"/>
<dbReference type="EMBL" id="BMKS01000003">
    <property type="protein sequence ID" value="GGG26524.1"/>
    <property type="molecule type" value="Genomic_DNA"/>
</dbReference>
<keyword evidence="3" id="KW-0560">Oxidoreductase</keyword>
<evidence type="ECO:0000256" key="1">
    <source>
        <dbReference type="ARBA" id="ARBA00007825"/>
    </source>
</evidence>
<evidence type="ECO:0000313" key="5">
    <source>
        <dbReference type="EMBL" id="GGG26524.1"/>
    </source>
</evidence>
<keyword evidence="2" id="KW-0223">Dioxygenase</keyword>
<feature type="domain" description="Intradiol ring-cleavage dioxygenases" evidence="4">
    <location>
        <begin position="32"/>
        <end position="199"/>
    </location>
</feature>
<evidence type="ECO:0000313" key="6">
    <source>
        <dbReference type="Proteomes" id="UP000597507"/>
    </source>
</evidence>
<dbReference type="PANTHER" id="PTHR33711">
    <property type="entry name" value="DIOXYGENASE, PUTATIVE (AFU_ORTHOLOGUE AFUA_2G02910)-RELATED"/>
    <property type="match status" value="1"/>
</dbReference>
<organism evidence="5 6">
    <name type="scientific">Caldovatus sediminis</name>
    <dbReference type="NCBI Taxonomy" id="2041189"/>
    <lineage>
        <taxon>Bacteria</taxon>
        <taxon>Pseudomonadati</taxon>
        <taxon>Pseudomonadota</taxon>
        <taxon>Alphaproteobacteria</taxon>
        <taxon>Acetobacterales</taxon>
        <taxon>Roseomonadaceae</taxon>
        <taxon>Caldovatus</taxon>
    </lineage>
</organism>
<evidence type="ECO:0000259" key="4">
    <source>
        <dbReference type="Pfam" id="PF00775"/>
    </source>
</evidence>